<comment type="caution">
    <text evidence="3">The sequence shown here is derived from an EMBL/GenBank/DDBJ whole genome shotgun (WGS) entry which is preliminary data.</text>
</comment>
<dbReference type="PANTHER" id="PTHR23098:SF16">
    <property type="entry name" value="REGULATORY PROTEIN ZESTE"/>
    <property type="match status" value="1"/>
</dbReference>
<dbReference type="GO" id="GO:0005634">
    <property type="term" value="C:nucleus"/>
    <property type="evidence" value="ECO:0007669"/>
    <property type="project" value="TreeGrafter"/>
</dbReference>
<dbReference type="PANTHER" id="PTHR23098">
    <property type="entry name" value="AGAP001331-PA-RELATED"/>
    <property type="match status" value="1"/>
</dbReference>
<dbReference type="InterPro" id="IPR028002">
    <property type="entry name" value="Myb_DNA-bind_5"/>
</dbReference>
<dbReference type="Pfam" id="PF13873">
    <property type="entry name" value="Myb_DNA-bind_5"/>
    <property type="match status" value="1"/>
</dbReference>
<evidence type="ECO:0000313" key="3">
    <source>
        <dbReference type="EMBL" id="KAH3706305.1"/>
    </source>
</evidence>
<feature type="compositionally biased region" description="Polar residues" evidence="1">
    <location>
        <begin position="168"/>
        <end position="179"/>
    </location>
</feature>
<evidence type="ECO:0000313" key="4">
    <source>
        <dbReference type="Proteomes" id="UP000828390"/>
    </source>
</evidence>
<evidence type="ECO:0000256" key="1">
    <source>
        <dbReference type="SAM" id="MobiDB-lite"/>
    </source>
</evidence>
<name>A0A9D3YS39_DREPO</name>
<reference evidence="3" key="1">
    <citation type="journal article" date="2019" name="bioRxiv">
        <title>The Genome of the Zebra Mussel, Dreissena polymorpha: A Resource for Invasive Species Research.</title>
        <authorList>
            <person name="McCartney M.A."/>
            <person name="Auch B."/>
            <person name="Kono T."/>
            <person name="Mallez S."/>
            <person name="Zhang Y."/>
            <person name="Obille A."/>
            <person name="Becker A."/>
            <person name="Abrahante J.E."/>
            <person name="Garbe J."/>
            <person name="Badalamenti J.P."/>
            <person name="Herman A."/>
            <person name="Mangelson H."/>
            <person name="Liachko I."/>
            <person name="Sullivan S."/>
            <person name="Sone E.D."/>
            <person name="Koren S."/>
            <person name="Silverstein K.A.T."/>
            <person name="Beckman K.B."/>
            <person name="Gohl D.M."/>
        </authorList>
    </citation>
    <scope>NUCLEOTIDE SEQUENCE</scope>
    <source>
        <strain evidence="3">Duluth1</strain>
        <tissue evidence="3">Whole animal</tissue>
    </source>
</reference>
<organism evidence="3 4">
    <name type="scientific">Dreissena polymorpha</name>
    <name type="common">Zebra mussel</name>
    <name type="synonym">Mytilus polymorpha</name>
    <dbReference type="NCBI Taxonomy" id="45954"/>
    <lineage>
        <taxon>Eukaryota</taxon>
        <taxon>Metazoa</taxon>
        <taxon>Spiralia</taxon>
        <taxon>Lophotrochozoa</taxon>
        <taxon>Mollusca</taxon>
        <taxon>Bivalvia</taxon>
        <taxon>Autobranchia</taxon>
        <taxon>Heteroconchia</taxon>
        <taxon>Euheterodonta</taxon>
        <taxon>Imparidentia</taxon>
        <taxon>Neoheterodontei</taxon>
        <taxon>Myida</taxon>
        <taxon>Dreissenoidea</taxon>
        <taxon>Dreissenidae</taxon>
        <taxon>Dreissena</taxon>
    </lineage>
</organism>
<protein>
    <recommendedName>
        <fullName evidence="2">Myb/SANT-like DNA-binding domain-containing protein</fullName>
    </recommendedName>
</protein>
<accession>A0A9D3YS39</accession>
<evidence type="ECO:0000259" key="2">
    <source>
        <dbReference type="Pfam" id="PF13873"/>
    </source>
</evidence>
<sequence>MDSAKRAKAFSEREIDVITDFMKTNIHKLRANHGSGGPGMVARVRDIWSELLAGVNACGNGSRSLQQVKEKWRNVVNIELAKNAKSEVSRERNHATGGGPPLLEMSQTSQAVASLFATSASFHGIVEDADTVIAVTPPSPNFQGLPMMDFLTDMDIPDPFGVAETGEDTTSVPSASTASDRSRKRTLKDAQLEALESQAEMSRAGQNVLGKWPVLQTFLLPK</sequence>
<gene>
    <name evidence="3" type="ORF">DPMN_065690</name>
</gene>
<feature type="region of interest" description="Disordered" evidence="1">
    <location>
        <begin position="160"/>
        <end position="187"/>
    </location>
</feature>
<dbReference type="Proteomes" id="UP000828390">
    <property type="component" value="Unassembled WGS sequence"/>
</dbReference>
<dbReference type="EMBL" id="JAIWYP010000014">
    <property type="protein sequence ID" value="KAH3706305.1"/>
    <property type="molecule type" value="Genomic_DNA"/>
</dbReference>
<dbReference type="AlphaFoldDB" id="A0A9D3YS39"/>
<reference evidence="3" key="2">
    <citation type="submission" date="2020-11" db="EMBL/GenBank/DDBJ databases">
        <authorList>
            <person name="McCartney M.A."/>
            <person name="Auch B."/>
            <person name="Kono T."/>
            <person name="Mallez S."/>
            <person name="Becker A."/>
            <person name="Gohl D.M."/>
            <person name="Silverstein K.A.T."/>
            <person name="Koren S."/>
            <person name="Bechman K.B."/>
            <person name="Herman A."/>
            <person name="Abrahante J.E."/>
            <person name="Garbe J."/>
        </authorList>
    </citation>
    <scope>NUCLEOTIDE SEQUENCE</scope>
    <source>
        <strain evidence="3">Duluth1</strain>
        <tissue evidence="3">Whole animal</tissue>
    </source>
</reference>
<keyword evidence="4" id="KW-1185">Reference proteome</keyword>
<proteinExistence type="predicted"/>
<feature type="domain" description="Myb/SANT-like DNA-binding" evidence="2">
    <location>
        <begin position="6"/>
        <end position="75"/>
    </location>
</feature>